<dbReference type="InterPro" id="IPR000073">
    <property type="entry name" value="AB_hydrolase_1"/>
</dbReference>
<dbReference type="HOGENOM" id="CLU_058851_1_0_1"/>
<protein>
    <recommendedName>
        <fullName evidence="1">AB hydrolase-1 domain-containing protein</fullName>
    </recommendedName>
</protein>
<evidence type="ECO:0000259" key="1">
    <source>
        <dbReference type="Pfam" id="PF12697"/>
    </source>
</evidence>
<dbReference type="RefSeq" id="XP_016230801.1">
    <property type="nucleotide sequence ID" value="XM_016385857.1"/>
</dbReference>
<dbReference type="VEuPathDB" id="FungiDB:PV08_11549"/>
<accession>A0A0D2AVX3</accession>
<feature type="domain" description="AB hydrolase-1" evidence="1">
    <location>
        <begin position="40"/>
        <end position="285"/>
    </location>
</feature>
<dbReference type="InterPro" id="IPR029058">
    <property type="entry name" value="AB_hydrolase_fold"/>
</dbReference>
<dbReference type="Gene3D" id="3.40.50.1820">
    <property type="entry name" value="alpha/beta hydrolase"/>
    <property type="match status" value="1"/>
</dbReference>
<dbReference type="EMBL" id="KN847500">
    <property type="protein sequence ID" value="KIW10585.1"/>
    <property type="molecule type" value="Genomic_DNA"/>
</dbReference>
<dbReference type="SUPFAM" id="SSF53474">
    <property type="entry name" value="alpha/beta-Hydrolases"/>
    <property type="match status" value="1"/>
</dbReference>
<sequence>MQPFSLGLPDGKVVSGLHSLNPTLGSSNKQTPTRNPTPLIVALHGGTYTSKYFDVDEVYSASTVSNALGIPFVAIDRPGYDSSTGFTSTPAGSSYAEESGLWLHRHVLPLLWSKYGVSSGCSCIVLHAHSLGTISGIIAATLHAKESEEGGKKPSYPLGGISMSGFGSQPTESPVSPQDIGTTPIVIPPEVKDKMMLQEGHADPSVYKYTGALNHSMSVEEMSSAGTVWFPRWRELAGSVVVPVMVGFAGHDLMWNGNKEHLEEFTSAFTASERVDGSVITGAPHNLELSYWSRGWYARCFGFALECAARFEQKTLSL</sequence>
<organism evidence="2 3">
    <name type="scientific">Exophiala spinifera</name>
    <dbReference type="NCBI Taxonomy" id="91928"/>
    <lineage>
        <taxon>Eukaryota</taxon>
        <taxon>Fungi</taxon>
        <taxon>Dikarya</taxon>
        <taxon>Ascomycota</taxon>
        <taxon>Pezizomycotina</taxon>
        <taxon>Eurotiomycetes</taxon>
        <taxon>Chaetothyriomycetidae</taxon>
        <taxon>Chaetothyriales</taxon>
        <taxon>Herpotrichiellaceae</taxon>
        <taxon>Exophiala</taxon>
    </lineage>
</organism>
<dbReference type="Pfam" id="PF12697">
    <property type="entry name" value="Abhydrolase_6"/>
    <property type="match status" value="1"/>
</dbReference>
<evidence type="ECO:0000313" key="3">
    <source>
        <dbReference type="Proteomes" id="UP000053328"/>
    </source>
</evidence>
<dbReference type="AlphaFoldDB" id="A0A0D2AVX3"/>
<evidence type="ECO:0000313" key="2">
    <source>
        <dbReference type="EMBL" id="KIW10585.1"/>
    </source>
</evidence>
<dbReference type="GeneID" id="27338632"/>
<dbReference type="STRING" id="91928.A0A0D2AVX3"/>
<dbReference type="OrthoDB" id="5371334at2759"/>
<reference evidence="2 3" key="1">
    <citation type="submission" date="2015-01" db="EMBL/GenBank/DDBJ databases">
        <title>The Genome Sequence of Exophiala spinifera CBS89968.</title>
        <authorList>
            <consortium name="The Broad Institute Genomics Platform"/>
            <person name="Cuomo C."/>
            <person name="de Hoog S."/>
            <person name="Gorbushina A."/>
            <person name="Stielow B."/>
            <person name="Teixiera M."/>
            <person name="Abouelleil A."/>
            <person name="Chapman S.B."/>
            <person name="Priest M."/>
            <person name="Young S.K."/>
            <person name="Wortman J."/>
            <person name="Nusbaum C."/>
            <person name="Birren B."/>
        </authorList>
    </citation>
    <scope>NUCLEOTIDE SEQUENCE [LARGE SCALE GENOMIC DNA]</scope>
    <source>
        <strain evidence="2 3">CBS 89968</strain>
    </source>
</reference>
<name>A0A0D2AVX3_9EURO</name>
<proteinExistence type="predicted"/>
<dbReference type="Proteomes" id="UP000053328">
    <property type="component" value="Unassembled WGS sequence"/>
</dbReference>
<gene>
    <name evidence="2" type="ORF">PV08_11549</name>
</gene>
<keyword evidence="3" id="KW-1185">Reference proteome</keyword>